<evidence type="ECO:0000313" key="1">
    <source>
        <dbReference type="Proteomes" id="UP000095287"/>
    </source>
</evidence>
<name>A0A1I8A0K2_9BILA</name>
<evidence type="ECO:0000313" key="2">
    <source>
        <dbReference type="WBParaSite" id="L893_g31682.t1"/>
    </source>
</evidence>
<proteinExistence type="predicted"/>
<protein>
    <submittedName>
        <fullName evidence="2">Uncharacterized protein</fullName>
    </submittedName>
</protein>
<sequence>MNGMKFERTIILHQVTSQVFVALCSSYEVPASSDKVETGYPQSPNMLTYSRQQIGTCTDFPTLGILKFLLEPVAQSFLLYFFKDMHASSSSRLLIRTLKFLVDDLIIS</sequence>
<dbReference type="WBParaSite" id="L893_g31682.t1">
    <property type="protein sequence ID" value="L893_g31682.t1"/>
    <property type="gene ID" value="L893_g31682"/>
</dbReference>
<keyword evidence="1" id="KW-1185">Reference proteome</keyword>
<organism evidence="1 2">
    <name type="scientific">Steinernema glaseri</name>
    <dbReference type="NCBI Taxonomy" id="37863"/>
    <lineage>
        <taxon>Eukaryota</taxon>
        <taxon>Metazoa</taxon>
        <taxon>Ecdysozoa</taxon>
        <taxon>Nematoda</taxon>
        <taxon>Chromadorea</taxon>
        <taxon>Rhabditida</taxon>
        <taxon>Tylenchina</taxon>
        <taxon>Panagrolaimomorpha</taxon>
        <taxon>Strongyloidoidea</taxon>
        <taxon>Steinernematidae</taxon>
        <taxon>Steinernema</taxon>
    </lineage>
</organism>
<dbReference type="AlphaFoldDB" id="A0A1I8A0K2"/>
<reference evidence="2" key="1">
    <citation type="submission" date="2016-11" db="UniProtKB">
        <authorList>
            <consortium name="WormBaseParasite"/>
        </authorList>
    </citation>
    <scope>IDENTIFICATION</scope>
</reference>
<accession>A0A1I8A0K2</accession>
<dbReference type="Proteomes" id="UP000095287">
    <property type="component" value="Unplaced"/>
</dbReference>